<keyword evidence="7" id="KW-1185">Reference proteome</keyword>
<name>A0A151P655_ALLMI</name>
<dbReference type="PROSITE" id="PS50053">
    <property type="entry name" value="UBIQUITIN_2"/>
    <property type="match status" value="1"/>
</dbReference>
<dbReference type="Gene3D" id="3.10.20.90">
    <property type="entry name" value="Phosphatidylinositol 3-kinase Catalytic Subunit, Chain A, domain 1"/>
    <property type="match status" value="1"/>
</dbReference>
<dbReference type="Pfam" id="PF00240">
    <property type="entry name" value="ubiquitin"/>
    <property type="match status" value="1"/>
</dbReference>
<evidence type="ECO:0000259" key="4">
    <source>
        <dbReference type="PROSITE" id="PS50030"/>
    </source>
</evidence>
<keyword evidence="2" id="KW-0963">Cytoplasm</keyword>
<dbReference type="EMBL" id="AKHW03000729">
    <property type="protein sequence ID" value="KYO44542.1"/>
    <property type="molecule type" value="Genomic_DNA"/>
</dbReference>
<dbReference type="InterPro" id="IPR015496">
    <property type="entry name" value="Ubiquilin"/>
</dbReference>
<dbReference type="InterPro" id="IPR015940">
    <property type="entry name" value="UBA"/>
</dbReference>
<dbReference type="FunFam" id="3.10.20.90:FF:000095">
    <property type="entry name" value="Ubiquilin 4"/>
    <property type="match status" value="1"/>
</dbReference>
<accession>A0A151P655</accession>
<dbReference type="STRING" id="8496.A0A151P655"/>
<evidence type="ECO:0000256" key="2">
    <source>
        <dbReference type="ARBA" id="ARBA00022490"/>
    </source>
</evidence>
<dbReference type="CDD" id="cd01808">
    <property type="entry name" value="Ubl_PLICs"/>
    <property type="match status" value="1"/>
</dbReference>
<dbReference type="Pfam" id="PF23195">
    <property type="entry name" value="UBQLN1"/>
    <property type="match status" value="1"/>
</dbReference>
<feature type="domain" description="Ubiquitin-like" evidence="5">
    <location>
        <begin position="22"/>
        <end position="92"/>
    </location>
</feature>
<dbReference type="PANTHER" id="PTHR10677:SF16">
    <property type="entry name" value="UBIQUILIN-1"/>
    <property type="match status" value="1"/>
</dbReference>
<feature type="region of interest" description="Disordered" evidence="3">
    <location>
        <begin position="322"/>
        <end position="375"/>
    </location>
</feature>
<comment type="caution">
    <text evidence="6">The sequence shown here is derived from an EMBL/GenBank/DDBJ whole genome shotgun (WGS) entry which is preliminary data.</text>
</comment>
<dbReference type="GO" id="GO:0005829">
    <property type="term" value="C:cytosol"/>
    <property type="evidence" value="ECO:0007669"/>
    <property type="project" value="TreeGrafter"/>
</dbReference>
<feature type="region of interest" description="Disordered" evidence="3">
    <location>
        <begin position="495"/>
        <end position="539"/>
    </location>
</feature>
<dbReference type="PRINTS" id="PR00348">
    <property type="entry name" value="UBIQUITIN"/>
</dbReference>
<evidence type="ECO:0000259" key="5">
    <source>
        <dbReference type="PROSITE" id="PS50053"/>
    </source>
</evidence>
<sequence>MSGRRRTPGPKKAAAITKPSCITVTVKTLKKKERFEVAESSTIQDFKAEIAPRFQAPAELLVLIFAGKILKDQDTLSQHSVHSGASVHLVIRAQKRPPDSPAEYPHAPTITGLFANGGASSLLSPGGATDLPHLGLTHAPELQSQLEHVVASSQAFVAQIMENLLFEIVHTDLDLNTINSSPFLMGFLIGVTGLSLLGLDPMEVSELLSEAQDQDAFISDLVGEMVQSPLANPDLVRELLLEDQRVQQLAERTPLIGHLLSSPSFLREILDAASHPATLQEMVRSNDRALSNLESLPGGYSTLQQLYHDVEEPMLEAEQAPFESDPFAPQQGQPPSGGVSVPARTENRHPLPNPWDPQSLQAGEAGNGGESEHTGHNLVVLNLGPAAGAGVPRAGGIQGMVQQLTDNQELMQNLGSALANPNGPAQRMLRSDPLSCTDGSPRPLEEMQLLPQQLEHTDISAVLTNPRAVPAFLQVLLGLHTLLVEAPDFIQGLGQRGMEPQQESMDSSTRSSMSEEDVSFSSERDESDSPESMDEQTPEVRFEHQMAQLSTMGFQDHEANLQALIDTEGEIDAAIEMLTKPQPPSKIL</sequence>
<dbReference type="SUPFAM" id="SSF54236">
    <property type="entry name" value="Ubiquitin-like"/>
    <property type="match status" value="1"/>
</dbReference>
<dbReference type="InterPro" id="IPR029071">
    <property type="entry name" value="Ubiquitin-like_domsf"/>
</dbReference>
<dbReference type="InterPro" id="IPR009060">
    <property type="entry name" value="UBA-like_sf"/>
</dbReference>
<dbReference type="AlphaFoldDB" id="A0A151P655"/>
<evidence type="ECO:0000313" key="6">
    <source>
        <dbReference type="EMBL" id="KYO44542.1"/>
    </source>
</evidence>
<dbReference type="PhylomeDB" id="A0A151P655"/>
<dbReference type="GO" id="GO:0006511">
    <property type="term" value="P:ubiquitin-dependent protein catabolic process"/>
    <property type="evidence" value="ECO:0007669"/>
    <property type="project" value="TreeGrafter"/>
</dbReference>
<proteinExistence type="predicted"/>
<dbReference type="GO" id="GO:0031593">
    <property type="term" value="F:polyubiquitin modification-dependent protein binding"/>
    <property type="evidence" value="ECO:0007669"/>
    <property type="project" value="TreeGrafter"/>
</dbReference>
<reference evidence="6 7" key="1">
    <citation type="journal article" date="2012" name="Genome Biol.">
        <title>Sequencing three crocodilian genomes to illuminate the evolution of archosaurs and amniotes.</title>
        <authorList>
            <person name="St John J.A."/>
            <person name="Braun E.L."/>
            <person name="Isberg S.R."/>
            <person name="Miles L.G."/>
            <person name="Chong A.Y."/>
            <person name="Gongora J."/>
            <person name="Dalzell P."/>
            <person name="Moran C."/>
            <person name="Bed'hom B."/>
            <person name="Abzhanov A."/>
            <person name="Burgess S.C."/>
            <person name="Cooksey A.M."/>
            <person name="Castoe T.A."/>
            <person name="Crawford N.G."/>
            <person name="Densmore L.D."/>
            <person name="Drew J.C."/>
            <person name="Edwards S.V."/>
            <person name="Faircloth B.C."/>
            <person name="Fujita M.K."/>
            <person name="Greenwold M.J."/>
            <person name="Hoffmann F.G."/>
            <person name="Howard J.M."/>
            <person name="Iguchi T."/>
            <person name="Janes D.E."/>
            <person name="Khan S.Y."/>
            <person name="Kohno S."/>
            <person name="de Koning A.J."/>
            <person name="Lance S.L."/>
            <person name="McCarthy F.M."/>
            <person name="McCormack J.E."/>
            <person name="Merchant M.E."/>
            <person name="Peterson D.G."/>
            <person name="Pollock D.D."/>
            <person name="Pourmand N."/>
            <person name="Raney B.J."/>
            <person name="Roessler K.A."/>
            <person name="Sanford J.R."/>
            <person name="Sawyer R.H."/>
            <person name="Schmidt C.J."/>
            <person name="Triplett E.W."/>
            <person name="Tuberville T.D."/>
            <person name="Venegas-Anaya M."/>
            <person name="Howard J.T."/>
            <person name="Jarvis E.D."/>
            <person name="Guillette L.J.Jr."/>
            <person name="Glenn T.C."/>
            <person name="Green R.E."/>
            <person name="Ray D.A."/>
        </authorList>
    </citation>
    <scope>NUCLEOTIDE SEQUENCE [LARGE SCALE GENOMIC DNA]</scope>
    <source>
        <strain evidence="6">KSC_2009_1</strain>
    </source>
</reference>
<dbReference type="Proteomes" id="UP000050525">
    <property type="component" value="Unassembled WGS sequence"/>
</dbReference>
<protein>
    <submittedName>
        <fullName evidence="6">Ubiquilin-1-like</fullName>
    </submittedName>
</protein>
<dbReference type="PANTHER" id="PTHR10677">
    <property type="entry name" value="UBIQUILIN"/>
    <property type="match status" value="1"/>
</dbReference>
<evidence type="ECO:0000256" key="1">
    <source>
        <dbReference type="ARBA" id="ARBA00004496"/>
    </source>
</evidence>
<dbReference type="InterPro" id="IPR019956">
    <property type="entry name" value="Ubiquitin_dom"/>
</dbReference>
<evidence type="ECO:0000313" key="7">
    <source>
        <dbReference type="Proteomes" id="UP000050525"/>
    </source>
</evidence>
<dbReference type="PROSITE" id="PS50030">
    <property type="entry name" value="UBA"/>
    <property type="match status" value="1"/>
</dbReference>
<dbReference type="Gene3D" id="1.10.8.10">
    <property type="entry name" value="DNA helicase RuvA subunit, C-terminal domain"/>
    <property type="match status" value="1"/>
</dbReference>
<dbReference type="Gene3D" id="1.10.260.100">
    <property type="match status" value="1"/>
</dbReference>
<dbReference type="InterPro" id="IPR000626">
    <property type="entry name" value="Ubiquitin-like_dom"/>
</dbReference>
<feature type="compositionally biased region" description="Low complexity" evidence="3">
    <location>
        <begin position="503"/>
        <end position="512"/>
    </location>
</feature>
<evidence type="ECO:0000256" key="3">
    <source>
        <dbReference type="SAM" id="MobiDB-lite"/>
    </source>
</evidence>
<feature type="domain" description="UBA" evidence="4">
    <location>
        <begin position="532"/>
        <end position="581"/>
    </location>
</feature>
<dbReference type="FunFam" id="1.10.260.100:FF:000001">
    <property type="entry name" value="Ubiquilin 1"/>
    <property type="match status" value="1"/>
</dbReference>
<dbReference type="SMART" id="SM00213">
    <property type="entry name" value="UBQ"/>
    <property type="match status" value="1"/>
</dbReference>
<gene>
    <name evidence="6" type="ORF">Y1Q_0016694</name>
</gene>
<feature type="compositionally biased region" description="Acidic residues" evidence="3">
    <location>
        <begin position="525"/>
        <end position="537"/>
    </location>
</feature>
<dbReference type="SUPFAM" id="SSF46934">
    <property type="entry name" value="UBA-like"/>
    <property type="match status" value="1"/>
</dbReference>
<organism evidence="6 7">
    <name type="scientific">Alligator mississippiensis</name>
    <name type="common">American alligator</name>
    <dbReference type="NCBI Taxonomy" id="8496"/>
    <lineage>
        <taxon>Eukaryota</taxon>
        <taxon>Metazoa</taxon>
        <taxon>Chordata</taxon>
        <taxon>Craniata</taxon>
        <taxon>Vertebrata</taxon>
        <taxon>Euteleostomi</taxon>
        <taxon>Archelosauria</taxon>
        <taxon>Archosauria</taxon>
        <taxon>Crocodylia</taxon>
        <taxon>Alligatoridae</taxon>
        <taxon>Alligatorinae</taxon>
        <taxon>Alligator</taxon>
    </lineage>
</organism>
<comment type="subcellular location">
    <subcellularLocation>
        <location evidence="1">Cytoplasm</location>
    </subcellularLocation>
</comment>